<accession>A0A4Y9F8Z2</accession>
<dbReference type="EMBL" id="SJZF01000018">
    <property type="protein sequence ID" value="TFU25637.1"/>
    <property type="molecule type" value="Genomic_DNA"/>
</dbReference>
<dbReference type="AlphaFoldDB" id="A0A4Y9F8Z2"/>
<dbReference type="Proteomes" id="UP000297668">
    <property type="component" value="Unassembled WGS sequence"/>
</dbReference>
<comment type="caution">
    <text evidence="2">The sequence shown here is derived from an EMBL/GenBank/DDBJ whole genome shotgun (WGS) entry which is preliminary data.</text>
</comment>
<dbReference type="GO" id="GO:0000166">
    <property type="term" value="F:nucleotide binding"/>
    <property type="evidence" value="ECO:0007669"/>
    <property type="project" value="InterPro"/>
</dbReference>
<dbReference type="Pfam" id="PF14520">
    <property type="entry name" value="HHH_5"/>
    <property type="match status" value="1"/>
</dbReference>
<dbReference type="Gene3D" id="1.10.150.20">
    <property type="entry name" value="5' to 3' exonuclease, C-terminal subdomain"/>
    <property type="match status" value="1"/>
</dbReference>
<organism evidence="2 3">
    <name type="scientific">Thermus tengchongensis</name>
    <dbReference type="NCBI Taxonomy" id="1214928"/>
    <lineage>
        <taxon>Bacteria</taxon>
        <taxon>Thermotogati</taxon>
        <taxon>Deinococcota</taxon>
        <taxon>Deinococci</taxon>
        <taxon>Thermales</taxon>
        <taxon>Thermaceae</taxon>
        <taxon>Thermus</taxon>
    </lineage>
</organism>
<name>A0A4Y9F8Z2_9DEIN</name>
<dbReference type="RefSeq" id="WP_135260733.1">
    <property type="nucleotide sequence ID" value="NZ_SJZF01000018.1"/>
</dbReference>
<evidence type="ECO:0000313" key="3">
    <source>
        <dbReference type="Proteomes" id="UP000297668"/>
    </source>
</evidence>
<protein>
    <submittedName>
        <fullName evidence="2">Helix-hairpin-helix domain-containing protein</fullName>
    </submittedName>
</protein>
<evidence type="ECO:0000313" key="2">
    <source>
        <dbReference type="EMBL" id="TFU25637.1"/>
    </source>
</evidence>
<dbReference type="InterPro" id="IPR010995">
    <property type="entry name" value="DNA_repair_Rad51/TF_NusA_a-hlx"/>
</dbReference>
<reference evidence="2 3" key="1">
    <citation type="submission" date="2019-03" db="EMBL/GenBank/DDBJ databases">
        <title>Thermus tengchongensis species for the arsenic transformation mechanism.</title>
        <authorList>
            <person name="Yuan G.C."/>
        </authorList>
    </citation>
    <scope>NUCLEOTIDE SEQUENCE [LARGE SCALE GENOMIC DNA]</scope>
    <source>
        <strain evidence="2 3">15W</strain>
    </source>
</reference>
<dbReference type="SUPFAM" id="SSF47794">
    <property type="entry name" value="Rad51 N-terminal domain-like"/>
    <property type="match status" value="1"/>
</dbReference>
<gene>
    <name evidence="2" type="ORF">E0687_10055</name>
</gene>
<proteinExistence type="predicted"/>
<feature type="region of interest" description="Disordered" evidence="1">
    <location>
        <begin position="10"/>
        <end position="42"/>
    </location>
</feature>
<sequence length="89" mass="9600">MGYFAIRRMRERLQGAGAPEPPREEASTPEGPAGGTPLPEGFPARNLLLAHGYTTLEAVRDAPDDALLGIKGIGKKLLEEIRHALRQQG</sequence>
<evidence type="ECO:0000256" key="1">
    <source>
        <dbReference type="SAM" id="MobiDB-lite"/>
    </source>
</evidence>